<feature type="domain" description="BD-FAE-like" evidence="3">
    <location>
        <begin position="306"/>
        <end position="457"/>
    </location>
</feature>
<dbReference type="SUPFAM" id="SSF53474">
    <property type="entry name" value="alpha/beta-Hydrolases"/>
    <property type="match status" value="1"/>
</dbReference>
<dbReference type="RefSeq" id="WP_123610509.1">
    <property type="nucleotide sequence ID" value="NZ_RJVG01000012.1"/>
</dbReference>
<evidence type="ECO:0000313" key="5">
    <source>
        <dbReference type="Proteomes" id="UP000273083"/>
    </source>
</evidence>
<dbReference type="Pfam" id="PF20434">
    <property type="entry name" value="BD-FAE"/>
    <property type="match status" value="1"/>
</dbReference>
<dbReference type="GO" id="GO:0016787">
    <property type="term" value="F:hydrolase activity"/>
    <property type="evidence" value="ECO:0007669"/>
    <property type="project" value="UniProtKB-KW"/>
</dbReference>
<dbReference type="InterPro" id="IPR029058">
    <property type="entry name" value="AB_hydrolase_fold"/>
</dbReference>
<name>A0A3N1XAW2_9FIRM</name>
<organism evidence="4 5">
    <name type="scientific">Mobilisporobacter senegalensis</name>
    <dbReference type="NCBI Taxonomy" id="1329262"/>
    <lineage>
        <taxon>Bacteria</taxon>
        <taxon>Bacillati</taxon>
        <taxon>Bacillota</taxon>
        <taxon>Clostridia</taxon>
        <taxon>Lachnospirales</taxon>
        <taxon>Lachnospiraceae</taxon>
        <taxon>Mobilisporobacter</taxon>
    </lineage>
</organism>
<dbReference type="EMBL" id="RJVG01000012">
    <property type="protein sequence ID" value="ROR23890.1"/>
    <property type="molecule type" value="Genomic_DNA"/>
</dbReference>
<feature type="transmembrane region" description="Helical" evidence="2">
    <location>
        <begin position="12"/>
        <end position="32"/>
    </location>
</feature>
<feature type="transmembrane region" description="Helical" evidence="2">
    <location>
        <begin position="71"/>
        <end position="91"/>
    </location>
</feature>
<keyword evidence="5" id="KW-1185">Reference proteome</keyword>
<dbReference type="Gene3D" id="3.40.50.1820">
    <property type="entry name" value="alpha/beta hydrolase"/>
    <property type="match status" value="1"/>
</dbReference>
<evidence type="ECO:0000259" key="3">
    <source>
        <dbReference type="Pfam" id="PF20434"/>
    </source>
</evidence>
<sequence length="552" mass="63322">MTRMNQNVNLKNYFFKIMLLFNGLAFLSGILYQCLDTDSFLWNIYGFIMLPVFGLNAYMAYVDFKYNWLSYIYLAAEPVIMILLITINLVVSSDPMNQTSPNIVTKIMIHSLFIMGMLIAGSNIFVKQRDKEDCCFNIEGCSDKHKMKKNVILLILTMIQITGLWISYKILKPHKGISLISVAHLSLFYAYIYLSTGFLIRKILKSVKYKILNIFVLLSTIVIVFSCFIPFITIPLLIHNGDKNYSVSFGEYYKLNPIFKNSGFRQSRFYLPEYFYGTKSKGYKVMENILFYEGKEEDAGLKLYFDVYSPETGGENLPGKNSVLIRIHGGGWAFGDKGILNSAQMNKYFANQGYIVFDIQYGFSKFNPLYNPFIMKDVRYGDYTIDDMVRHIGKFTTYLAEHRKEYDANINSVFISGGSAGGNLSLAAGLGIASEKYTNILDSRIKIKGLIPFYPANEIPVVLGIGNRNEFINPGLLADKKSPPCLIFQGTHDGIVDYTISERFRDSYLGEENEKCAIIYMPFGEHGCDAYFSGYYNQVFLYYMERFMYQYR</sequence>
<feature type="transmembrane region" description="Helical" evidence="2">
    <location>
        <begin position="44"/>
        <end position="64"/>
    </location>
</feature>
<dbReference type="Proteomes" id="UP000273083">
    <property type="component" value="Unassembled WGS sequence"/>
</dbReference>
<protein>
    <submittedName>
        <fullName evidence="4">Acetyl esterase/lipase</fullName>
    </submittedName>
</protein>
<reference evidence="4 5" key="1">
    <citation type="submission" date="2018-11" db="EMBL/GenBank/DDBJ databases">
        <title>Genomic Encyclopedia of Type Strains, Phase IV (KMG-IV): sequencing the most valuable type-strain genomes for metagenomic binning, comparative biology and taxonomic classification.</title>
        <authorList>
            <person name="Goeker M."/>
        </authorList>
    </citation>
    <scope>NUCLEOTIDE SEQUENCE [LARGE SCALE GENOMIC DNA]</scope>
    <source>
        <strain evidence="4 5">DSM 26537</strain>
    </source>
</reference>
<proteinExistence type="predicted"/>
<dbReference type="AlphaFoldDB" id="A0A3N1XAW2"/>
<keyword evidence="1" id="KW-0378">Hydrolase</keyword>
<dbReference type="PANTHER" id="PTHR48081">
    <property type="entry name" value="AB HYDROLASE SUPERFAMILY PROTEIN C4A8.06C"/>
    <property type="match status" value="1"/>
</dbReference>
<feature type="transmembrane region" description="Helical" evidence="2">
    <location>
        <begin position="151"/>
        <end position="171"/>
    </location>
</feature>
<gene>
    <name evidence="4" type="ORF">EDD66_11221</name>
</gene>
<dbReference type="InterPro" id="IPR049492">
    <property type="entry name" value="BD-FAE-like_dom"/>
</dbReference>
<keyword evidence="2" id="KW-0472">Membrane</keyword>
<feature type="transmembrane region" description="Helical" evidence="2">
    <location>
        <begin position="177"/>
        <end position="200"/>
    </location>
</feature>
<evidence type="ECO:0000256" key="2">
    <source>
        <dbReference type="SAM" id="Phobius"/>
    </source>
</evidence>
<feature type="transmembrane region" description="Helical" evidence="2">
    <location>
        <begin position="212"/>
        <end position="238"/>
    </location>
</feature>
<dbReference type="OrthoDB" id="9815425at2"/>
<accession>A0A3N1XAW2</accession>
<comment type="caution">
    <text evidence="4">The sequence shown here is derived from an EMBL/GenBank/DDBJ whole genome shotgun (WGS) entry which is preliminary data.</text>
</comment>
<keyword evidence="2" id="KW-0812">Transmembrane</keyword>
<dbReference type="InterPro" id="IPR050300">
    <property type="entry name" value="GDXG_lipolytic_enzyme"/>
</dbReference>
<keyword evidence="2" id="KW-1133">Transmembrane helix</keyword>
<evidence type="ECO:0000256" key="1">
    <source>
        <dbReference type="ARBA" id="ARBA00022801"/>
    </source>
</evidence>
<evidence type="ECO:0000313" key="4">
    <source>
        <dbReference type="EMBL" id="ROR23890.1"/>
    </source>
</evidence>
<feature type="transmembrane region" description="Helical" evidence="2">
    <location>
        <begin position="103"/>
        <end position="126"/>
    </location>
</feature>